<keyword evidence="1" id="KW-0238">DNA-binding</keyword>
<protein>
    <submittedName>
        <fullName evidence="3">TIGR00270 family protein</fullName>
    </submittedName>
</protein>
<accession>A0A7C7ZD52</accession>
<dbReference type="SMART" id="SM00530">
    <property type="entry name" value="HTH_XRE"/>
    <property type="match status" value="1"/>
</dbReference>
<dbReference type="SUPFAM" id="SSF47413">
    <property type="entry name" value="lambda repressor-like DNA-binding domains"/>
    <property type="match status" value="1"/>
</dbReference>
<dbReference type="PANTHER" id="PTHR10245:SF15">
    <property type="entry name" value="ENDOTHELIAL DIFFERENTIATION-RELATED FACTOR 1"/>
    <property type="match status" value="1"/>
</dbReference>
<dbReference type="PANTHER" id="PTHR10245">
    <property type="entry name" value="ENDOTHELIAL DIFFERENTIATION-RELATED FACTOR 1 MULTIPROTEIN BRIDGING FACTOR 1"/>
    <property type="match status" value="1"/>
</dbReference>
<feature type="domain" description="HTH cro/C1-type" evidence="2">
    <location>
        <begin position="77"/>
        <end position="131"/>
    </location>
</feature>
<dbReference type="GO" id="GO:0003677">
    <property type="term" value="F:DNA binding"/>
    <property type="evidence" value="ECO:0007669"/>
    <property type="project" value="UniProtKB-KW"/>
</dbReference>
<comment type="caution">
    <text evidence="3">The sequence shown here is derived from an EMBL/GenBank/DDBJ whole genome shotgun (WGS) entry which is preliminary data.</text>
</comment>
<dbReference type="EMBL" id="DUAV01000016">
    <property type="protein sequence ID" value="HIG63218.1"/>
    <property type="molecule type" value="Genomic_DNA"/>
</dbReference>
<reference evidence="4" key="1">
    <citation type="journal article" date="2019" name="bioRxiv">
        <title>Genome diversification in globally distributed novel marine Proteobacteria is linked to environmental adaptation.</title>
        <authorList>
            <person name="Zhou Z."/>
            <person name="Tran P.Q."/>
            <person name="Kieft K."/>
            <person name="Anantharaman K."/>
        </authorList>
    </citation>
    <scope>NUCLEOTIDE SEQUENCE [LARGE SCALE GENOMIC DNA]</scope>
</reference>
<dbReference type="AlphaFoldDB" id="A0A7C7ZD52"/>
<dbReference type="InterPro" id="IPR010982">
    <property type="entry name" value="Lambda_DNA-bd_dom_sf"/>
</dbReference>
<organism evidence="3 4">
    <name type="scientific">Marine Group III euryarchaeote</name>
    <dbReference type="NCBI Taxonomy" id="2173149"/>
    <lineage>
        <taxon>Archaea</taxon>
        <taxon>Methanobacteriati</taxon>
        <taxon>Thermoplasmatota</taxon>
        <taxon>Thermoplasmata</taxon>
        <taxon>Candidatus Thermoprofundales</taxon>
    </lineage>
</organism>
<dbReference type="PROSITE" id="PS50943">
    <property type="entry name" value="HTH_CROC1"/>
    <property type="match status" value="1"/>
</dbReference>
<proteinExistence type="predicted"/>
<dbReference type="InterPro" id="IPR001387">
    <property type="entry name" value="Cro/C1-type_HTH"/>
</dbReference>
<gene>
    <name evidence="3" type="ORF">EYQ16_01690</name>
</gene>
<evidence type="ECO:0000313" key="3">
    <source>
        <dbReference type="EMBL" id="HIG63218.1"/>
    </source>
</evidence>
<evidence type="ECO:0000259" key="2">
    <source>
        <dbReference type="PROSITE" id="PS50943"/>
    </source>
</evidence>
<name>A0A7C7ZD52_9ARCH</name>
<dbReference type="Proteomes" id="UP000589516">
    <property type="component" value="Unassembled WGS sequence"/>
</dbReference>
<evidence type="ECO:0000313" key="4">
    <source>
        <dbReference type="Proteomes" id="UP000589516"/>
    </source>
</evidence>
<sequence>MQCELCGREAALVATQVAGTVLRACSACAGSGRKATSREAMGQEAWVAQALAKRARRQQLNDETPSDVLIADCGVRVRQARQQRGWDHAQLAQKAAEKKSIIASVEAGHHHPAEKLVRKLERLLGIKLTEAAEGEGQASAGGRKAEALTMGDLLKQALDED</sequence>
<dbReference type="CDD" id="cd00093">
    <property type="entry name" value="HTH_XRE"/>
    <property type="match status" value="1"/>
</dbReference>
<dbReference type="Pfam" id="PF01381">
    <property type="entry name" value="HTH_3"/>
    <property type="match status" value="1"/>
</dbReference>
<evidence type="ECO:0000256" key="1">
    <source>
        <dbReference type="ARBA" id="ARBA00023125"/>
    </source>
</evidence>
<dbReference type="Gene3D" id="1.10.260.40">
    <property type="entry name" value="lambda repressor-like DNA-binding domains"/>
    <property type="match status" value="1"/>
</dbReference>